<dbReference type="EMBL" id="GISG01058760">
    <property type="protein sequence ID" value="MBA4626800.1"/>
    <property type="molecule type" value="Transcribed_RNA"/>
</dbReference>
<dbReference type="InterPro" id="IPR010686">
    <property type="entry name" value="OBAP-like"/>
</dbReference>
<dbReference type="PANTHER" id="PTHR31360">
    <property type="match status" value="1"/>
</dbReference>
<evidence type="ECO:0000256" key="1">
    <source>
        <dbReference type="ARBA" id="ARBA00009740"/>
    </source>
</evidence>
<reference evidence="2" key="2">
    <citation type="submission" date="2020-07" db="EMBL/GenBank/DDBJ databases">
        <authorList>
            <person name="Vera ALvarez R."/>
            <person name="Arias-Moreno D.M."/>
            <person name="Jimenez-Jacinto V."/>
            <person name="Jimenez-Bremont J.F."/>
            <person name="Swaminathan K."/>
            <person name="Moose S.P."/>
            <person name="Guerrero-Gonzalez M.L."/>
            <person name="Marino-Ramirez L."/>
            <person name="Landsman D."/>
            <person name="Rodriguez-Kessler M."/>
            <person name="Delgado-Sanchez P."/>
        </authorList>
    </citation>
    <scope>NUCLEOTIDE SEQUENCE</scope>
    <source>
        <tissue evidence="2">Cladode</tissue>
    </source>
</reference>
<sequence length="230" mass="26167">MAGTPGEPVSLKEKVVEKGAEMMQSLKPVKQFKQHACTFAIYSHDMHRQMETHHFIHRLNQDFCQCAVYDSDDPSARLIGVEYIISQRLFDALPSDEKKLWHSHFYEIKSALWVTPGVAEAVVKPELDNLAKTYGKFWCTWQVDRGDLLPVGEPALMMSPQKEPPGVVKPPLVYHRDQKYNISSEKLSDQRAGITGPTTIDPNADYWKKHKKGFAVDIVTTEMKKIAPFP</sequence>
<accession>A0A7C9CUJ8</accession>
<reference evidence="2" key="1">
    <citation type="journal article" date="2013" name="J. Plant Res.">
        <title>Effect of fungi and light on seed germination of three Opuntia species from semiarid lands of central Mexico.</title>
        <authorList>
            <person name="Delgado-Sanchez P."/>
            <person name="Jimenez-Bremont J.F."/>
            <person name="Guerrero-Gonzalez Mde L."/>
            <person name="Flores J."/>
        </authorList>
    </citation>
    <scope>NUCLEOTIDE SEQUENCE</scope>
    <source>
        <tissue evidence="2">Cladode</tissue>
    </source>
</reference>
<organism evidence="2">
    <name type="scientific">Opuntia streptacantha</name>
    <name type="common">Prickly pear cactus</name>
    <name type="synonym">Opuntia cardona</name>
    <dbReference type="NCBI Taxonomy" id="393608"/>
    <lineage>
        <taxon>Eukaryota</taxon>
        <taxon>Viridiplantae</taxon>
        <taxon>Streptophyta</taxon>
        <taxon>Embryophyta</taxon>
        <taxon>Tracheophyta</taxon>
        <taxon>Spermatophyta</taxon>
        <taxon>Magnoliopsida</taxon>
        <taxon>eudicotyledons</taxon>
        <taxon>Gunneridae</taxon>
        <taxon>Pentapetalae</taxon>
        <taxon>Caryophyllales</taxon>
        <taxon>Cactineae</taxon>
        <taxon>Cactaceae</taxon>
        <taxon>Opuntioideae</taxon>
        <taxon>Opuntia</taxon>
    </lineage>
</organism>
<protein>
    <submittedName>
        <fullName evidence="2">Uncharacterized protein</fullName>
    </submittedName>
</protein>
<dbReference type="Pfam" id="PF06884">
    <property type="entry name" value="DUF1264"/>
    <property type="match status" value="1"/>
</dbReference>
<evidence type="ECO:0000313" key="2">
    <source>
        <dbReference type="EMBL" id="MBA4626800.1"/>
    </source>
</evidence>
<name>A0A7C9CUJ8_OPUST</name>
<dbReference type="AlphaFoldDB" id="A0A7C9CUJ8"/>
<comment type="similarity">
    <text evidence="1">Belongs to the OBAP family.</text>
</comment>
<dbReference type="PANTHER" id="PTHR31360:SF1">
    <property type="entry name" value="OIL BODY-ASSOCIATED PROTEIN 2A"/>
    <property type="match status" value="1"/>
</dbReference>
<proteinExistence type="inferred from homology"/>